<dbReference type="PANTHER" id="PTHR10704">
    <property type="entry name" value="CARBOHYDRATE SULFOTRANSFERASE"/>
    <property type="match status" value="1"/>
</dbReference>
<evidence type="ECO:0000313" key="2">
    <source>
        <dbReference type="RefSeq" id="XP_006814486.1"/>
    </source>
</evidence>
<dbReference type="PANTHER" id="PTHR10704:SF44">
    <property type="entry name" value="LD35051P-RELATED"/>
    <property type="match status" value="1"/>
</dbReference>
<gene>
    <name evidence="2" type="primary">LOC102806079</name>
</gene>
<evidence type="ECO:0000313" key="1">
    <source>
        <dbReference type="Proteomes" id="UP000694865"/>
    </source>
</evidence>
<dbReference type="Proteomes" id="UP000694865">
    <property type="component" value="Unplaced"/>
</dbReference>
<proteinExistence type="predicted"/>
<dbReference type="InterPro" id="IPR051135">
    <property type="entry name" value="Gal/GlcNAc/GalNAc_ST"/>
</dbReference>
<dbReference type="RefSeq" id="XP_006814486.1">
    <property type="nucleotide sequence ID" value="XM_006814423.1"/>
</dbReference>
<sequence>MPNRTTEDRLTSNREKQRHIILLASKRTGSSFLGEIFNRNPEVMYVFEPLFQFTEKVIGGKMNADVFDAQSKDRYMLIRFEDIAKNPLNKATDIYNFVQLEMPIEVKQWISNNTNITRGDPFSTTRNSADVATQ</sequence>
<dbReference type="GeneID" id="102806079"/>
<reference evidence="2" key="1">
    <citation type="submission" date="2025-08" db="UniProtKB">
        <authorList>
            <consortium name="RefSeq"/>
        </authorList>
    </citation>
    <scope>IDENTIFICATION</scope>
    <source>
        <tissue evidence="2">Testes</tissue>
    </source>
</reference>
<feature type="non-terminal residue" evidence="2">
    <location>
        <position position="134"/>
    </location>
</feature>
<keyword evidence="1" id="KW-1185">Reference proteome</keyword>
<dbReference type="SUPFAM" id="SSF52540">
    <property type="entry name" value="P-loop containing nucleoside triphosphate hydrolases"/>
    <property type="match status" value="1"/>
</dbReference>
<name>A0ABM0M395_SACKO</name>
<dbReference type="InterPro" id="IPR027417">
    <property type="entry name" value="P-loop_NTPase"/>
</dbReference>
<protein>
    <submittedName>
        <fullName evidence="2">Carbohydrate sulfotransferase 1-like</fullName>
    </submittedName>
</protein>
<dbReference type="Gene3D" id="3.40.50.300">
    <property type="entry name" value="P-loop containing nucleotide triphosphate hydrolases"/>
    <property type="match status" value="2"/>
</dbReference>
<accession>A0ABM0M395</accession>
<organism evidence="1 2">
    <name type="scientific">Saccoglossus kowalevskii</name>
    <name type="common">Acorn worm</name>
    <dbReference type="NCBI Taxonomy" id="10224"/>
    <lineage>
        <taxon>Eukaryota</taxon>
        <taxon>Metazoa</taxon>
        <taxon>Hemichordata</taxon>
        <taxon>Enteropneusta</taxon>
        <taxon>Harrimaniidae</taxon>
        <taxon>Saccoglossus</taxon>
    </lineage>
</organism>